<sequence>MVDSGWVVVETSGGMAARVREMEAGCGGGFDGDGDYEGSGGEVR</sequence>
<accession>A0A699I119</accession>
<dbReference type="EMBL" id="BKCJ010238697">
    <property type="protein sequence ID" value="GEZ07961.1"/>
    <property type="molecule type" value="Genomic_DNA"/>
</dbReference>
<feature type="non-terminal residue" evidence="1">
    <location>
        <position position="1"/>
    </location>
</feature>
<name>A0A699I119_TANCI</name>
<gene>
    <name evidence="1" type="ORF">Tci_479934</name>
</gene>
<reference evidence="1" key="1">
    <citation type="journal article" date="2019" name="Sci. Rep.">
        <title>Draft genome of Tanacetum cinerariifolium, the natural source of mosquito coil.</title>
        <authorList>
            <person name="Yamashiro T."/>
            <person name="Shiraishi A."/>
            <person name="Satake H."/>
            <person name="Nakayama K."/>
        </authorList>
    </citation>
    <scope>NUCLEOTIDE SEQUENCE</scope>
</reference>
<comment type="caution">
    <text evidence="1">The sequence shown here is derived from an EMBL/GenBank/DDBJ whole genome shotgun (WGS) entry which is preliminary data.</text>
</comment>
<organism evidence="1">
    <name type="scientific">Tanacetum cinerariifolium</name>
    <name type="common">Dalmatian daisy</name>
    <name type="synonym">Chrysanthemum cinerariifolium</name>
    <dbReference type="NCBI Taxonomy" id="118510"/>
    <lineage>
        <taxon>Eukaryota</taxon>
        <taxon>Viridiplantae</taxon>
        <taxon>Streptophyta</taxon>
        <taxon>Embryophyta</taxon>
        <taxon>Tracheophyta</taxon>
        <taxon>Spermatophyta</taxon>
        <taxon>Magnoliopsida</taxon>
        <taxon>eudicotyledons</taxon>
        <taxon>Gunneridae</taxon>
        <taxon>Pentapetalae</taxon>
        <taxon>asterids</taxon>
        <taxon>campanulids</taxon>
        <taxon>Asterales</taxon>
        <taxon>Asteraceae</taxon>
        <taxon>Asteroideae</taxon>
        <taxon>Anthemideae</taxon>
        <taxon>Anthemidinae</taxon>
        <taxon>Tanacetum</taxon>
    </lineage>
</organism>
<proteinExistence type="predicted"/>
<protein>
    <submittedName>
        <fullName evidence="1">Uncharacterized protein</fullName>
    </submittedName>
</protein>
<dbReference type="AlphaFoldDB" id="A0A699I119"/>
<evidence type="ECO:0000313" key="1">
    <source>
        <dbReference type="EMBL" id="GEZ07961.1"/>
    </source>
</evidence>